<evidence type="ECO:0000259" key="2">
    <source>
        <dbReference type="PROSITE" id="PS51286"/>
    </source>
</evidence>
<sequence length="170" mass="17654">MGIFKRNFSAPVAPFASHVAPDGDGGGAKPLDLPDPQQPAAAGRARKSAAKLAAEGGVAKNPIVAAAFASLLQEEKSLEGSKGSSGTVSDIDDRIINAGTDCLAGARLHDMCQGPHTALNGVQSLACRLLRAAGYSVLSVPYHEFSTADKLLKRVEYLQKAFKAIVSEKP</sequence>
<keyword evidence="5" id="KW-1185">Reference proteome</keyword>
<evidence type="ECO:0000313" key="5">
    <source>
        <dbReference type="Proteomes" id="UP000002320"/>
    </source>
</evidence>
<organism>
    <name type="scientific">Culex quinquefasciatus</name>
    <name type="common">Southern house mosquito</name>
    <name type="synonym">Culex pungens</name>
    <dbReference type="NCBI Taxonomy" id="7176"/>
    <lineage>
        <taxon>Eukaryota</taxon>
        <taxon>Metazoa</taxon>
        <taxon>Ecdysozoa</taxon>
        <taxon>Arthropoda</taxon>
        <taxon>Hexapoda</taxon>
        <taxon>Insecta</taxon>
        <taxon>Pterygota</taxon>
        <taxon>Neoptera</taxon>
        <taxon>Endopterygota</taxon>
        <taxon>Diptera</taxon>
        <taxon>Nematocera</taxon>
        <taxon>Culicoidea</taxon>
        <taxon>Culicidae</taxon>
        <taxon>Culicinae</taxon>
        <taxon>Culicini</taxon>
        <taxon>Culex</taxon>
        <taxon>Culex</taxon>
    </lineage>
</organism>
<dbReference type="SMART" id="SM00952">
    <property type="entry name" value="RAP"/>
    <property type="match status" value="1"/>
</dbReference>
<feature type="domain" description="RAP" evidence="2">
    <location>
        <begin position="101"/>
        <end position="160"/>
    </location>
</feature>
<dbReference type="InterPro" id="IPR013584">
    <property type="entry name" value="RAP"/>
</dbReference>
<dbReference type="VEuPathDB" id="VectorBase:CPIJ003358"/>
<name>B0W8Q0_CULQU</name>
<dbReference type="PROSITE" id="PS51286">
    <property type="entry name" value="RAP"/>
    <property type="match status" value="1"/>
</dbReference>
<dbReference type="STRING" id="7176.B0W8Q0"/>
<protein>
    <submittedName>
        <fullName evidence="3 4">Cell cycle progression</fullName>
    </submittedName>
</protein>
<feature type="region of interest" description="Disordered" evidence="1">
    <location>
        <begin position="19"/>
        <end position="47"/>
    </location>
</feature>
<proteinExistence type="predicted"/>
<dbReference type="KEGG" id="cqu:CpipJ_CPIJ003358"/>
<evidence type="ECO:0000313" key="3">
    <source>
        <dbReference type="EMBL" id="EDS39100.1"/>
    </source>
</evidence>
<accession>B0W8Q0</accession>
<reference evidence="4" key="2">
    <citation type="submission" date="2020-05" db="UniProtKB">
        <authorList>
            <consortium name="EnsemblMetazoa"/>
        </authorList>
    </citation>
    <scope>IDENTIFICATION</scope>
    <source>
        <strain evidence="4">JHB</strain>
    </source>
</reference>
<dbReference type="EMBL" id="DS231859">
    <property type="protein sequence ID" value="EDS39100.1"/>
    <property type="molecule type" value="Genomic_DNA"/>
</dbReference>
<evidence type="ECO:0000313" key="4">
    <source>
        <dbReference type="EnsemblMetazoa" id="CPIJ003358-PA"/>
    </source>
</evidence>
<gene>
    <name evidence="4" type="primary">6034812</name>
    <name evidence="3" type="ORF">CpipJ_CPIJ003358</name>
</gene>
<reference evidence="3" key="1">
    <citation type="submission" date="2007-03" db="EMBL/GenBank/DDBJ databases">
        <title>Annotation of Culex pipiens quinquefasciatus.</title>
        <authorList>
            <consortium name="The Broad Institute Genome Sequencing Platform"/>
            <person name="Atkinson P.W."/>
            <person name="Hemingway J."/>
            <person name="Christensen B.M."/>
            <person name="Higgs S."/>
            <person name="Kodira C."/>
            <person name="Hannick L."/>
            <person name="Megy K."/>
            <person name="O'Leary S."/>
            <person name="Pearson M."/>
            <person name="Haas B.J."/>
            <person name="Mauceli E."/>
            <person name="Wortman J.R."/>
            <person name="Lee N.H."/>
            <person name="Guigo R."/>
            <person name="Stanke M."/>
            <person name="Alvarado L."/>
            <person name="Amedeo P."/>
            <person name="Antoine C.H."/>
            <person name="Arensburger P."/>
            <person name="Bidwell S.L."/>
            <person name="Crawford M."/>
            <person name="Camaro F."/>
            <person name="Devon K."/>
            <person name="Engels R."/>
            <person name="Hammond M."/>
            <person name="Howarth C."/>
            <person name="Koehrsen M."/>
            <person name="Lawson D."/>
            <person name="Montgomery P."/>
            <person name="Nene V."/>
            <person name="Nusbaum C."/>
            <person name="Puiu D."/>
            <person name="Romero-Severson J."/>
            <person name="Severson D.W."/>
            <person name="Shumway M."/>
            <person name="Sisk P."/>
            <person name="Stolte C."/>
            <person name="Zeng Q."/>
            <person name="Eisenstadt E."/>
            <person name="Fraser-Liggett C."/>
            <person name="Strausberg R."/>
            <person name="Galagan J."/>
            <person name="Birren B."/>
            <person name="Collins F.H."/>
        </authorList>
    </citation>
    <scope>NUCLEOTIDE SEQUENCE [LARGE SCALE GENOMIC DNA]</scope>
    <source>
        <strain evidence="3">JHB</strain>
    </source>
</reference>
<evidence type="ECO:0000256" key="1">
    <source>
        <dbReference type="SAM" id="MobiDB-lite"/>
    </source>
</evidence>
<dbReference type="AlphaFoldDB" id="B0W8Q0"/>
<dbReference type="EnsemblMetazoa" id="CPIJ003358-RA">
    <property type="protein sequence ID" value="CPIJ003358-PA"/>
    <property type="gene ID" value="CPIJ003358"/>
</dbReference>
<dbReference type="HOGENOM" id="CLU_1572155_0_0_1"/>
<dbReference type="VEuPathDB" id="VectorBase:CQUJHB004231"/>
<dbReference type="InParanoid" id="B0W8Q0"/>
<dbReference type="OrthoDB" id="6501018at2759"/>
<dbReference type="Proteomes" id="UP000002320">
    <property type="component" value="Unassembled WGS sequence"/>
</dbReference>